<feature type="compositionally biased region" description="Basic and acidic residues" evidence="1">
    <location>
        <begin position="43"/>
        <end position="57"/>
    </location>
</feature>
<evidence type="ECO:0000313" key="3">
    <source>
        <dbReference type="Proteomes" id="UP000499080"/>
    </source>
</evidence>
<sequence>MEIHGFFKSSPFSALAEFLCTKQIKTLNGVILLLVIHDKITQHLSEGKKERKGESSKPKKSSSPPNPGAENRLDNRTSSQSGPDRKRGGLFSLPADWSASIGRPHRESFQSASNYKKPFEITALPDEPESHCWVNRVAP</sequence>
<dbReference type="AlphaFoldDB" id="A0A4Y2E5F1"/>
<dbReference type="EMBL" id="BGPR01000499">
    <property type="protein sequence ID" value="GBM23519.1"/>
    <property type="molecule type" value="Genomic_DNA"/>
</dbReference>
<accession>A0A4Y2E5F1</accession>
<protein>
    <submittedName>
        <fullName evidence="2">Uncharacterized protein</fullName>
    </submittedName>
</protein>
<reference evidence="2 3" key="1">
    <citation type="journal article" date="2019" name="Sci. Rep.">
        <title>Orb-weaving spider Araneus ventricosus genome elucidates the spidroin gene catalogue.</title>
        <authorList>
            <person name="Kono N."/>
            <person name="Nakamura H."/>
            <person name="Ohtoshi R."/>
            <person name="Moran D.A.P."/>
            <person name="Shinohara A."/>
            <person name="Yoshida Y."/>
            <person name="Fujiwara M."/>
            <person name="Mori M."/>
            <person name="Tomita M."/>
            <person name="Arakawa K."/>
        </authorList>
    </citation>
    <scope>NUCLEOTIDE SEQUENCE [LARGE SCALE GENOMIC DNA]</scope>
</reference>
<comment type="caution">
    <text evidence="2">The sequence shown here is derived from an EMBL/GenBank/DDBJ whole genome shotgun (WGS) entry which is preliminary data.</text>
</comment>
<evidence type="ECO:0000256" key="1">
    <source>
        <dbReference type="SAM" id="MobiDB-lite"/>
    </source>
</evidence>
<proteinExistence type="predicted"/>
<feature type="region of interest" description="Disordered" evidence="1">
    <location>
        <begin position="43"/>
        <end position="115"/>
    </location>
</feature>
<evidence type="ECO:0000313" key="2">
    <source>
        <dbReference type="EMBL" id="GBM23519.1"/>
    </source>
</evidence>
<keyword evidence="3" id="KW-1185">Reference proteome</keyword>
<name>A0A4Y2E5F1_ARAVE</name>
<organism evidence="2 3">
    <name type="scientific">Araneus ventricosus</name>
    <name type="common">Orbweaver spider</name>
    <name type="synonym">Epeira ventricosa</name>
    <dbReference type="NCBI Taxonomy" id="182803"/>
    <lineage>
        <taxon>Eukaryota</taxon>
        <taxon>Metazoa</taxon>
        <taxon>Ecdysozoa</taxon>
        <taxon>Arthropoda</taxon>
        <taxon>Chelicerata</taxon>
        <taxon>Arachnida</taxon>
        <taxon>Araneae</taxon>
        <taxon>Araneomorphae</taxon>
        <taxon>Entelegynae</taxon>
        <taxon>Araneoidea</taxon>
        <taxon>Araneidae</taxon>
        <taxon>Araneus</taxon>
    </lineage>
</organism>
<gene>
    <name evidence="2" type="ORF">AVEN_153090_1</name>
</gene>
<dbReference type="Proteomes" id="UP000499080">
    <property type="component" value="Unassembled WGS sequence"/>
</dbReference>